<keyword evidence="3" id="KW-1185">Reference proteome</keyword>
<evidence type="ECO:0000256" key="1">
    <source>
        <dbReference type="SAM" id="MobiDB-lite"/>
    </source>
</evidence>
<organism evidence="2 3">
    <name type="scientific">Plasmopara halstedii</name>
    <name type="common">Downy mildew of sunflower</name>
    <dbReference type="NCBI Taxonomy" id="4781"/>
    <lineage>
        <taxon>Eukaryota</taxon>
        <taxon>Sar</taxon>
        <taxon>Stramenopiles</taxon>
        <taxon>Oomycota</taxon>
        <taxon>Peronosporomycetes</taxon>
        <taxon>Peronosporales</taxon>
        <taxon>Peronosporaceae</taxon>
        <taxon>Plasmopara</taxon>
    </lineage>
</organism>
<dbReference type="AlphaFoldDB" id="A0A0P1AAN4"/>
<reference evidence="3" key="1">
    <citation type="submission" date="2014-09" db="EMBL/GenBank/DDBJ databases">
        <authorList>
            <person name="Sharma Rahul"/>
            <person name="Thines Marco"/>
        </authorList>
    </citation>
    <scope>NUCLEOTIDE SEQUENCE [LARGE SCALE GENOMIC DNA]</scope>
</reference>
<dbReference type="RefSeq" id="XP_024574042.1">
    <property type="nucleotide sequence ID" value="XM_024723023.1"/>
</dbReference>
<feature type="region of interest" description="Disordered" evidence="1">
    <location>
        <begin position="1"/>
        <end position="51"/>
    </location>
</feature>
<feature type="compositionally biased region" description="Basic and acidic residues" evidence="1">
    <location>
        <begin position="20"/>
        <end position="34"/>
    </location>
</feature>
<protein>
    <submittedName>
        <fullName evidence="2">Uncharacterized protein</fullName>
    </submittedName>
</protein>
<dbReference type="Proteomes" id="UP000054928">
    <property type="component" value="Unassembled WGS sequence"/>
</dbReference>
<name>A0A0P1AAN4_PLAHL</name>
<dbReference type="GeneID" id="36400787"/>
<dbReference type="EMBL" id="CCYD01000290">
    <property type="protein sequence ID" value="CEG37673.1"/>
    <property type="molecule type" value="Genomic_DNA"/>
</dbReference>
<sequence>MRDRVKQDNNGSVKYSEASEYTRNEDSGSEEVKKFGISNAQEGFDGTLKSTRKVNETKETYSSADGQGLDDSMPRVVMNITPVVATAI</sequence>
<proteinExistence type="predicted"/>
<evidence type="ECO:0000313" key="2">
    <source>
        <dbReference type="EMBL" id="CEG37673.1"/>
    </source>
</evidence>
<accession>A0A0P1AAN4</accession>
<evidence type="ECO:0000313" key="3">
    <source>
        <dbReference type="Proteomes" id="UP000054928"/>
    </source>
</evidence>